<keyword evidence="2" id="KW-0812">Transmembrane</keyword>
<proteinExistence type="predicted"/>
<evidence type="ECO:0000313" key="3">
    <source>
        <dbReference type="EMBL" id="PPK67572.1"/>
    </source>
</evidence>
<feature type="region of interest" description="Disordered" evidence="1">
    <location>
        <begin position="1"/>
        <end position="42"/>
    </location>
</feature>
<comment type="caution">
    <text evidence="3">The sequence shown here is derived from an EMBL/GenBank/DDBJ whole genome shotgun (WGS) entry which is preliminary data.</text>
</comment>
<dbReference type="Proteomes" id="UP000239203">
    <property type="component" value="Unassembled WGS sequence"/>
</dbReference>
<gene>
    <name evidence="3" type="ORF">CLV40_107238</name>
</gene>
<feature type="transmembrane region" description="Helical" evidence="2">
    <location>
        <begin position="201"/>
        <end position="221"/>
    </location>
</feature>
<dbReference type="InterPro" id="IPR021213">
    <property type="entry name" value="DUF2567"/>
</dbReference>
<keyword evidence="2" id="KW-1133">Transmembrane helix</keyword>
<dbReference type="AlphaFoldDB" id="A0A2S6GQQ8"/>
<dbReference type="Pfam" id="PF10821">
    <property type="entry name" value="DUF2567"/>
    <property type="match status" value="1"/>
</dbReference>
<keyword evidence="2" id="KW-0472">Membrane</keyword>
<feature type="transmembrane region" description="Helical" evidence="2">
    <location>
        <begin position="124"/>
        <end position="145"/>
    </location>
</feature>
<accession>A0A2S6GQQ8</accession>
<dbReference type="EMBL" id="PTIX01000007">
    <property type="protein sequence ID" value="PPK67572.1"/>
    <property type="molecule type" value="Genomic_DNA"/>
</dbReference>
<organism evidence="3 4">
    <name type="scientific">Actinokineospora auranticolor</name>
    <dbReference type="NCBI Taxonomy" id="155976"/>
    <lineage>
        <taxon>Bacteria</taxon>
        <taxon>Bacillati</taxon>
        <taxon>Actinomycetota</taxon>
        <taxon>Actinomycetes</taxon>
        <taxon>Pseudonocardiales</taxon>
        <taxon>Pseudonocardiaceae</taxon>
        <taxon>Actinokineospora</taxon>
    </lineage>
</organism>
<evidence type="ECO:0000256" key="1">
    <source>
        <dbReference type="SAM" id="MobiDB-lite"/>
    </source>
</evidence>
<reference evidence="3 4" key="1">
    <citation type="submission" date="2018-02" db="EMBL/GenBank/DDBJ databases">
        <title>Genomic Encyclopedia of Archaeal and Bacterial Type Strains, Phase II (KMG-II): from individual species to whole genera.</title>
        <authorList>
            <person name="Goeker M."/>
        </authorList>
    </citation>
    <scope>NUCLEOTIDE SEQUENCE [LARGE SCALE GENOMIC DNA]</scope>
    <source>
        <strain evidence="3 4">YU 961-1</strain>
    </source>
</reference>
<sequence length="232" mass="24568">MAEHPVRSQDTSDGAQGTAADHEHAPADQGTPGAQTAWGRHHDVPDLPAYPGAVDPWAWSHRPARVAVRRDLIPAVSVLSAVSVFGLAVGWLWSALAPGMLVQVVDEGKLAAIRTESYHRFDDLVLFMLLGLGAGIVTGAAVWLLRERRGPVVFVAAVVGSAVAAWLAYQVGLSWAGSRFPLPDAPKLGDVLDLAPRLESAWGLIAWPLGTAIAYGLAAAWNGRDDLGRRLG</sequence>
<evidence type="ECO:0000313" key="4">
    <source>
        <dbReference type="Proteomes" id="UP000239203"/>
    </source>
</evidence>
<protein>
    <submittedName>
        <fullName evidence="3">Uncharacterized protein DUF2567</fullName>
    </submittedName>
</protein>
<dbReference type="RefSeq" id="WP_245931322.1">
    <property type="nucleotide sequence ID" value="NZ_CP154825.1"/>
</dbReference>
<feature type="transmembrane region" description="Helical" evidence="2">
    <location>
        <begin position="152"/>
        <end position="169"/>
    </location>
</feature>
<evidence type="ECO:0000256" key="2">
    <source>
        <dbReference type="SAM" id="Phobius"/>
    </source>
</evidence>
<name>A0A2S6GQQ8_9PSEU</name>
<keyword evidence="4" id="KW-1185">Reference proteome</keyword>
<feature type="transmembrane region" description="Helical" evidence="2">
    <location>
        <begin position="72"/>
        <end position="93"/>
    </location>
</feature>